<evidence type="ECO:0000313" key="8">
    <source>
        <dbReference type="EMBL" id="NNF08452.1"/>
    </source>
</evidence>
<dbReference type="Gene3D" id="3.30.565.10">
    <property type="entry name" value="Histidine kinase-like ATPase, C-terminal domain"/>
    <property type="match status" value="1"/>
</dbReference>
<dbReference type="PROSITE" id="PS50109">
    <property type="entry name" value="HIS_KIN"/>
    <property type="match status" value="1"/>
</dbReference>
<keyword evidence="3 5" id="KW-0597">Phosphoprotein</keyword>
<dbReference type="AlphaFoldDB" id="A0A7Y2H453"/>
<feature type="domain" description="Histidine kinase" evidence="6">
    <location>
        <begin position="138"/>
        <end position="296"/>
    </location>
</feature>
<dbReference type="PROSITE" id="PS50110">
    <property type="entry name" value="RESPONSE_REGULATORY"/>
    <property type="match status" value="1"/>
</dbReference>
<dbReference type="InterPro" id="IPR005467">
    <property type="entry name" value="His_kinase_dom"/>
</dbReference>
<comment type="catalytic activity">
    <reaction evidence="1">
        <text>ATP + protein L-histidine = ADP + protein N-phospho-L-histidine.</text>
        <dbReference type="EC" id="2.7.13.3"/>
    </reaction>
</comment>
<reference evidence="8 9" key="1">
    <citation type="submission" date="2020-03" db="EMBL/GenBank/DDBJ databases">
        <title>Metabolic flexibility allows generalist bacteria to become dominant in a frequently disturbed ecosystem.</title>
        <authorList>
            <person name="Chen Y.-J."/>
            <person name="Leung P.M."/>
            <person name="Bay S.K."/>
            <person name="Hugenholtz P."/>
            <person name="Kessler A.J."/>
            <person name="Shelley G."/>
            <person name="Waite D.W."/>
            <person name="Cook P.L."/>
            <person name="Greening C."/>
        </authorList>
    </citation>
    <scope>NUCLEOTIDE SEQUENCE [LARGE SCALE GENOMIC DNA]</scope>
    <source>
        <strain evidence="8">SS_bin_28</strain>
    </source>
</reference>
<proteinExistence type="predicted"/>
<sequence length="451" mass="49243">MARITKTNPIEATKTPELQISSPALSVMLLSPTFEIISANQGTLDLLGYQEFELLGKPFASIIGQTRQGGSNHTLEDLLGKDSKSNKDVVYYEKSNRAISVSFSSIALKDAEGQTQIVCLAQPATDQSFPGVMGFGDRDFEIQALIEDAISIFHPLIQKKQLDVAIEVSPKVPSVLEGNAQLLRQVLLHLIGNAVRFTDKGGITITANLEDALELQSTSSNTLHLRLSVKDTGPGMSPDQVRAVTKWLHNENDTFGGVGLGFSACRRLTQFLGGKLWIHSLINKGTEVFLTAAVKTRSYNQISDVQMVDMMDELDKKEAIKEKASASKSLRVSLVQNKEAADPNAKRLLESWGHRVQTIEPTVTTIDRCDLAVIDLTNNRAAAMDLVDQIRQQDQFAYRYTPIIGLVAEGESDNPQLAQLAGVDICVAKPVTASALTNAFEKASRQSPHWA</sequence>
<dbReference type="PRINTS" id="PR00344">
    <property type="entry name" value="BCTRLSENSOR"/>
</dbReference>
<dbReference type="Gene3D" id="3.30.450.20">
    <property type="entry name" value="PAS domain"/>
    <property type="match status" value="1"/>
</dbReference>
<dbReference type="InterPro" id="IPR036890">
    <property type="entry name" value="HATPase_C_sf"/>
</dbReference>
<evidence type="ECO:0000256" key="1">
    <source>
        <dbReference type="ARBA" id="ARBA00000085"/>
    </source>
</evidence>
<dbReference type="PANTHER" id="PTHR45339:SF1">
    <property type="entry name" value="HYBRID SIGNAL TRANSDUCTION HISTIDINE KINASE J"/>
    <property type="match status" value="1"/>
</dbReference>
<dbReference type="GO" id="GO:0000160">
    <property type="term" value="P:phosphorelay signal transduction system"/>
    <property type="evidence" value="ECO:0007669"/>
    <property type="project" value="UniProtKB-KW"/>
</dbReference>
<dbReference type="GO" id="GO:0004673">
    <property type="term" value="F:protein histidine kinase activity"/>
    <property type="evidence" value="ECO:0007669"/>
    <property type="project" value="UniProtKB-EC"/>
</dbReference>
<dbReference type="InterPro" id="IPR000014">
    <property type="entry name" value="PAS"/>
</dbReference>
<keyword evidence="4" id="KW-0902">Two-component regulatory system</keyword>
<dbReference type="Pfam" id="PF02518">
    <property type="entry name" value="HATPase_c"/>
    <property type="match status" value="1"/>
</dbReference>
<dbReference type="InterPro" id="IPR004358">
    <property type="entry name" value="Sig_transdc_His_kin-like_C"/>
</dbReference>
<dbReference type="CDD" id="cd00130">
    <property type="entry name" value="PAS"/>
    <property type="match status" value="1"/>
</dbReference>
<accession>A0A7Y2H453</accession>
<evidence type="ECO:0000256" key="3">
    <source>
        <dbReference type="ARBA" id="ARBA00022553"/>
    </source>
</evidence>
<dbReference type="InterPro" id="IPR001789">
    <property type="entry name" value="Sig_transdc_resp-reg_receiver"/>
</dbReference>
<dbReference type="PANTHER" id="PTHR45339">
    <property type="entry name" value="HYBRID SIGNAL TRANSDUCTION HISTIDINE KINASE J"/>
    <property type="match status" value="1"/>
</dbReference>
<dbReference type="Proteomes" id="UP000547674">
    <property type="component" value="Unassembled WGS sequence"/>
</dbReference>
<evidence type="ECO:0000259" key="6">
    <source>
        <dbReference type="PROSITE" id="PS50109"/>
    </source>
</evidence>
<dbReference type="SMART" id="SM00387">
    <property type="entry name" value="HATPase_c"/>
    <property type="match status" value="1"/>
</dbReference>
<evidence type="ECO:0000313" key="9">
    <source>
        <dbReference type="Proteomes" id="UP000547674"/>
    </source>
</evidence>
<dbReference type="SUPFAM" id="SSF55874">
    <property type="entry name" value="ATPase domain of HSP90 chaperone/DNA topoisomerase II/histidine kinase"/>
    <property type="match status" value="1"/>
</dbReference>
<dbReference type="EMBL" id="JABDJR010000680">
    <property type="protein sequence ID" value="NNF08452.1"/>
    <property type="molecule type" value="Genomic_DNA"/>
</dbReference>
<dbReference type="InterPro" id="IPR011006">
    <property type="entry name" value="CheY-like_superfamily"/>
</dbReference>
<name>A0A7Y2H453_UNCEI</name>
<gene>
    <name evidence="8" type="ORF">HKN21_16950</name>
</gene>
<evidence type="ECO:0000259" key="7">
    <source>
        <dbReference type="PROSITE" id="PS50110"/>
    </source>
</evidence>
<dbReference type="Gene3D" id="3.40.50.2300">
    <property type="match status" value="1"/>
</dbReference>
<evidence type="ECO:0000256" key="5">
    <source>
        <dbReference type="PROSITE-ProRule" id="PRU00169"/>
    </source>
</evidence>
<protein>
    <recommendedName>
        <fullName evidence="2">histidine kinase</fullName>
        <ecNumber evidence="2">2.7.13.3</ecNumber>
    </recommendedName>
</protein>
<feature type="modified residue" description="4-aspartylphosphate" evidence="5">
    <location>
        <position position="375"/>
    </location>
</feature>
<dbReference type="SUPFAM" id="SSF52172">
    <property type="entry name" value="CheY-like"/>
    <property type="match status" value="1"/>
</dbReference>
<feature type="domain" description="Response regulatory" evidence="7">
    <location>
        <begin position="331"/>
        <end position="444"/>
    </location>
</feature>
<dbReference type="EC" id="2.7.13.3" evidence="2"/>
<evidence type="ECO:0000256" key="2">
    <source>
        <dbReference type="ARBA" id="ARBA00012438"/>
    </source>
</evidence>
<comment type="caution">
    <text evidence="8">The sequence shown here is derived from an EMBL/GenBank/DDBJ whole genome shotgun (WGS) entry which is preliminary data.</text>
</comment>
<dbReference type="InterPro" id="IPR003594">
    <property type="entry name" value="HATPase_dom"/>
</dbReference>
<dbReference type="InterPro" id="IPR035965">
    <property type="entry name" value="PAS-like_dom_sf"/>
</dbReference>
<dbReference type="Pfam" id="PF13426">
    <property type="entry name" value="PAS_9"/>
    <property type="match status" value="1"/>
</dbReference>
<dbReference type="SUPFAM" id="SSF55785">
    <property type="entry name" value="PYP-like sensor domain (PAS domain)"/>
    <property type="match status" value="1"/>
</dbReference>
<organism evidence="8 9">
    <name type="scientific">Eiseniibacteriota bacterium</name>
    <dbReference type="NCBI Taxonomy" id="2212470"/>
    <lineage>
        <taxon>Bacteria</taxon>
        <taxon>Candidatus Eiseniibacteriota</taxon>
    </lineage>
</organism>
<evidence type="ECO:0000256" key="4">
    <source>
        <dbReference type="ARBA" id="ARBA00023012"/>
    </source>
</evidence>